<evidence type="ECO:0000256" key="3">
    <source>
        <dbReference type="HAMAP-Rule" id="MF_00385"/>
    </source>
</evidence>
<dbReference type="EMBL" id="PEZV01000002">
    <property type="protein sequence ID" value="PIT97649.1"/>
    <property type="molecule type" value="Genomic_DNA"/>
</dbReference>
<dbReference type="GO" id="GO:0006412">
    <property type="term" value="P:translation"/>
    <property type="evidence" value="ECO:0007669"/>
    <property type="project" value="UniProtKB-UniRule"/>
</dbReference>
<keyword evidence="2 3" id="KW-0687">Ribonucleoprotein</keyword>
<dbReference type="InterPro" id="IPR000307">
    <property type="entry name" value="Ribosomal_bS16"/>
</dbReference>
<dbReference type="GO" id="GO:0015935">
    <property type="term" value="C:small ribosomal subunit"/>
    <property type="evidence" value="ECO:0007669"/>
    <property type="project" value="TreeGrafter"/>
</dbReference>
<dbReference type="PANTHER" id="PTHR12919:SF20">
    <property type="entry name" value="SMALL RIBOSOMAL SUBUNIT PROTEIN BS16M"/>
    <property type="match status" value="1"/>
</dbReference>
<keyword evidence="1 3" id="KW-0689">Ribosomal protein</keyword>
<dbReference type="NCBIfam" id="TIGR00002">
    <property type="entry name" value="S16"/>
    <property type="match status" value="1"/>
</dbReference>
<evidence type="ECO:0000313" key="5">
    <source>
        <dbReference type="EMBL" id="PIT97649.1"/>
    </source>
</evidence>
<reference evidence="6" key="1">
    <citation type="submission" date="2017-09" db="EMBL/GenBank/DDBJ databases">
        <title>Depth-based differentiation of microbial function through sediment-hosted aquifers and enrichment of novel symbionts in the deep terrestrial subsurface.</title>
        <authorList>
            <person name="Probst A.J."/>
            <person name="Ladd B."/>
            <person name="Jarett J.K."/>
            <person name="Geller-Mcgrath D.E."/>
            <person name="Sieber C.M.K."/>
            <person name="Emerson J.B."/>
            <person name="Anantharaman K."/>
            <person name="Thomas B.C."/>
            <person name="Malmstrom R."/>
            <person name="Stieglmeier M."/>
            <person name="Klingl A."/>
            <person name="Woyke T."/>
            <person name="Ryan C.M."/>
            <person name="Banfield J.F."/>
        </authorList>
    </citation>
    <scope>NUCLEOTIDE SEQUENCE [LARGE SCALE GENOMIC DNA]</scope>
</reference>
<comment type="caution">
    <text evidence="5">The sequence shown here is derived from an EMBL/GenBank/DDBJ whole genome shotgun (WGS) entry which is preliminary data.</text>
</comment>
<dbReference type="AlphaFoldDB" id="A0A2M6WXY2"/>
<protein>
    <recommendedName>
        <fullName evidence="3">Small ribosomal subunit protein bS16</fullName>
    </recommendedName>
</protein>
<dbReference type="PANTHER" id="PTHR12919">
    <property type="entry name" value="30S RIBOSOMAL PROTEIN S16"/>
    <property type="match status" value="1"/>
</dbReference>
<evidence type="ECO:0000256" key="2">
    <source>
        <dbReference type="ARBA" id="ARBA00023274"/>
    </source>
</evidence>
<feature type="region of interest" description="Disordered" evidence="4">
    <location>
        <begin position="81"/>
        <end position="167"/>
    </location>
</feature>
<gene>
    <name evidence="3 5" type="primary">rpsP</name>
    <name evidence="5" type="ORF">COT77_00255</name>
</gene>
<dbReference type="GO" id="GO:0003735">
    <property type="term" value="F:structural constituent of ribosome"/>
    <property type="evidence" value="ECO:0007669"/>
    <property type="project" value="InterPro"/>
</dbReference>
<evidence type="ECO:0000256" key="1">
    <source>
        <dbReference type="ARBA" id="ARBA00022980"/>
    </source>
</evidence>
<comment type="similarity">
    <text evidence="3">Belongs to the bacterial ribosomal protein bS16 family.</text>
</comment>
<organism evidence="5 6">
    <name type="scientific">Candidatus Berkelbacteria bacterium CG10_big_fil_rev_8_21_14_0_10_41_12</name>
    <dbReference type="NCBI Taxonomy" id="1974513"/>
    <lineage>
        <taxon>Bacteria</taxon>
        <taxon>Candidatus Berkelbacteria</taxon>
    </lineage>
</organism>
<feature type="compositionally biased region" description="Basic and acidic residues" evidence="4">
    <location>
        <begin position="86"/>
        <end position="126"/>
    </location>
</feature>
<dbReference type="HAMAP" id="MF_00385">
    <property type="entry name" value="Ribosomal_bS16"/>
    <property type="match status" value="1"/>
</dbReference>
<accession>A0A2M6WXY2</accession>
<sequence>MLTIRFQRTGKKNSPFYRIVLTDKKSAVKSNALKILGYYNPVTKESKISKDQILELVSKGAKPSNSMAKFLIENKIKHKNIIYIPDAKKAPKTKEEKQEKKESRSEAKRPSEATNTTDKKPREEKNGSAATQEPEKTPEAIANEQKSAMPKTADQQEEKPKDKKENQ</sequence>
<dbReference type="Proteomes" id="UP000228596">
    <property type="component" value="Unassembled WGS sequence"/>
</dbReference>
<evidence type="ECO:0000313" key="6">
    <source>
        <dbReference type="Proteomes" id="UP000228596"/>
    </source>
</evidence>
<dbReference type="Gene3D" id="3.30.1320.10">
    <property type="match status" value="1"/>
</dbReference>
<name>A0A2M6WXY2_9BACT</name>
<proteinExistence type="inferred from homology"/>
<feature type="compositionally biased region" description="Basic and acidic residues" evidence="4">
    <location>
        <begin position="154"/>
        <end position="167"/>
    </location>
</feature>
<dbReference type="GO" id="GO:0005737">
    <property type="term" value="C:cytoplasm"/>
    <property type="evidence" value="ECO:0007669"/>
    <property type="project" value="UniProtKB-ARBA"/>
</dbReference>
<evidence type="ECO:0000256" key="4">
    <source>
        <dbReference type="SAM" id="MobiDB-lite"/>
    </source>
</evidence>
<dbReference type="Pfam" id="PF00886">
    <property type="entry name" value="Ribosomal_S16"/>
    <property type="match status" value="1"/>
</dbReference>
<dbReference type="SUPFAM" id="SSF54565">
    <property type="entry name" value="Ribosomal protein S16"/>
    <property type="match status" value="1"/>
</dbReference>
<dbReference type="InterPro" id="IPR023803">
    <property type="entry name" value="Ribosomal_bS16_dom_sf"/>
</dbReference>